<evidence type="ECO:0000256" key="6">
    <source>
        <dbReference type="ARBA" id="ARBA00093234"/>
    </source>
</evidence>
<evidence type="ECO:0000256" key="3">
    <source>
        <dbReference type="ARBA" id="ARBA00066406"/>
    </source>
</evidence>
<dbReference type="InterPro" id="IPR053714">
    <property type="entry name" value="Iso_Racemase_Enz_sf"/>
</dbReference>
<dbReference type="GO" id="GO:0036348">
    <property type="term" value="F:hydantoin racemase activity"/>
    <property type="evidence" value="ECO:0007669"/>
    <property type="project" value="UniProtKB-EC"/>
</dbReference>
<evidence type="ECO:0000313" key="7">
    <source>
        <dbReference type="EMBL" id="MZI93368.1"/>
    </source>
</evidence>
<evidence type="ECO:0000256" key="1">
    <source>
        <dbReference type="ARBA" id="ARBA00038414"/>
    </source>
</evidence>
<evidence type="ECO:0000256" key="2">
    <source>
        <dbReference type="ARBA" id="ARBA00051635"/>
    </source>
</evidence>
<sequence>MRIQVINPNTSQGMTDKIATAAKAVALSNTTIIATQPQHGPSTVESAFDEIIASAALMDEIQTGIEHDVDAHIIACFGDPGLDAARELSSVPVIGIAEAAFHMASLITRRFSVVTTMSSTLPTAHHLLDRYGFSQMCASVRATDIPVKELESMTSTLYSALYHECLLAINDDGAEAIVLGCAGMADLVARLSSALNVPVIDGVAAAVKLAESLDQLGLRTAKSGFYAAPKPKAFVGRYQHWSKE</sequence>
<dbReference type="FunFam" id="3.40.50.12500:FF:000001">
    <property type="entry name" value="Putative hydantoin racemase"/>
    <property type="match status" value="1"/>
</dbReference>
<comment type="catalytic activity">
    <reaction evidence="2">
        <text>a D-5-monosubstituted hydantoin = a L-5-monosubstituted hydantoin</text>
        <dbReference type="Rhea" id="RHEA:46624"/>
        <dbReference type="ChEBI" id="CHEBI:86339"/>
        <dbReference type="ChEBI" id="CHEBI:86340"/>
        <dbReference type="EC" id="5.1.99.5"/>
    </reaction>
</comment>
<dbReference type="RefSeq" id="WP_161154701.1">
    <property type="nucleotide sequence ID" value="NZ_WEKT01000012.1"/>
</dbReference>
<evidence type="ECO:0000256" key="4">
    <source>
        <dbReference type="ARBA" id="ARBA00067972"/>
    </source>
</evidence>
<comment type="caution">
    <text evidence="7">The sequence shown here is derived from an EMBL/GenBank/DDBJ whole genome shotgun (WGS) entry which is preliminary data.</text>
</comment>
<dbReference type="InterPro" id="IPR015942">
    <property type="entry name" value="Asp/Glu/hydantoin_racemase"/>
</dbReference>
<dbReference type="Proteomes" id="UP000462621">
    <property type="component" value="Unassembled WGS sequence"/>
</dbReference>
<dbReference type="AlphaFoldDB" id="A0A7X4RUC5"/>
<comment type="catalytic activity">
    <reaction evidence="6">
        <text>D-5-isobutylhydantoin = L-5-isobutylhydantoin</text>
        <dbReference type="Rhea" id="RHEA:84231"/>
        <dbReference type="ChEBI" id="CHEBI:233609"/>
        <dbReference type="ChEBI" id="CHEBI:233610"/>
    </reaction>
</comment>
<comment type="catalytic activity">
    <reaction evidence="5">
        <text>D-5-benzylhydantoin = L-5-benzylhydantoin</text>
        <dbReference type="Rhea" id="RHEA:83991"/>
        <dbReference type="ChEBI" id="CHEBI:176864"/>
        <dbReference type="ChEBI" id="CHEBI:233540"/>
    </reaction>
</comment>
<dbReference type="EMBL" id="WEKT01000012">
    <property type="protein sequence ID" value="MZI93368.1"/>
    <property type="molecule type" value="Genomic_DNA"/>
</dbReference>
<keyword evidence="8" id="KW-1185">Reference proteome</keyword>
<dbReference type="Pfam" id="PF01177">
    <property type="entry name" value="Asp_Glu_race"/>
    <property type="match status" value="1"/>
</dbReference>
<accession>A0A7X4RUC5</accession>
<dbReference type="InterPro" id="IPR052186">
    <property type="entry name" value="Hydantoin_racemase-like"/>
</dbReference>
<proteinExistence type="inferred from homology"/>
<protein>
    <recommendedName>
        <fullName evidence="4">Hydantoin racemase</fullName>
        <ecNumber evidence="3">5.1.99.5</ecNumber>
    </recommendedName>
</protein>
<dbReference type="Gene3D" id="3.40.50.12500">
    <property type="match status" value="1"/>
</dbReference>
<reference evidence="7 8" key="1">
    <citation type="submission" date="2019-10" db="EMBL/GenBank/DDBJ databases">
        <title>Vibrio sp. nov. isolated from a shrimp pond.</title>
        <authorList>
            <person name="Gomez-Gil B."/>
            <person name="Enciso-Ibarra J."/>
            <person name="Enciso-Ibarra K."/>
            <person name="Bolan-Mejia C."/>
        </authorList>
    </citation>
    <scope>NUCLEOTIDE SEQUENCE [LARGE SCALE GENOMIC DNA]</scope>
    <source>
        <strain evidence="7 8">CAIM 722</strain>
    </source>
</reference>
<evidence type="ECO:0000313" key="8">
    <source>
        <dbReference type="Proteomes" id="UP000462621"/>
    </source>
</evidence>
<name>A0A7X4RUC5_9VIBR</name>
<dbReference type="GO" id="GO:0047661">
    <property type="term" value="F:amino-acid racemase activity"/>
    <property type="evidence" value="ECO:0007669"/>
    <property type="project" value="InterPro"/>
</dbReference>
<comment type="similarity">
    <text evidence="1">Belongs to the HyuE racemase family.</text>
</comment>
<dbReference type="EC" id="5.1.99.5" evidence="3"/>
<dbReference type="PANTHER" id="PTHR28047:SF5">
    <property type="entry name" value="PROTEIN DCG1"/>
    <property type="match status" value="1"/>
</dbReference>
<evidence type="ECO:0000256" key="5">
    <source>
        <dbReference type="ARBA" id="ARBA00093199"/>
    </source>
</evidence>
<organism evidence="7 8">
    <name type="scientific">Vibrio eleionomae</name>
    <dbReference type="NCBI Taxonomy" id="2653505"/>
    <lineage>
        <taxon>Bacteria</taxon>
        <taxon>Pseudomonadati</taxon>
        <taxon>Pseudomonadota</taxon>
        <taxon>Gammaproteobacteria</taxon>
        <taxon>Vibrionales</taxon>
        <taxon>Vibrionaceae</taxon>
        <taxon>Vibrio</taxon>
    </lineage>
</organism>
<dbReference type="PANTHER" id="PTHR28047">
    <property type="entry name" value="PROTEIN DCG1"/>
    <property type="match status" value="1"/>
</dbReference>
<gene>
    <name evidence="7" type="ORF">F9817_09175</name>
</gene>